<evidence type="ECO:0000256" key="11">
    <source>
        <dbReference type="ARBA" id="ARBA00023303"/>
    </source>
</evidence>
<evidence type="ECO:0000313" key="15">
    <source>
        <dbReference type="EMBL" id="THK33026.1"/>
    </source>
</evidence>
<protein>
    <submittedName>
        <fullName evidence="15">Ionotropic receptor 108</fullName>
    </submittedName>
</protein>
<dbReference type="SUPFAM" id="SSF53850">
    <property type="entry name" value="Periplasmic binding protein-like II"/>
    <property type="match status" value="1"/>
</dbReference>
<dbReference type="EMBL" id="ML158619">
    <property type="protein sequence ID" value="THK33026.1"/>
    <property type="molecule type" value="Genomic_DNA"/>
</dbReference>
<feature type="signal peptide" evidence="13">
    <location>
        <begin position="1"/>
        <end position="23"/>
    </location>
</feature>
<evidence type="ECO:0000256" key="6">
    <source>
        <dbReference type="ARBA" id="ARBA00023065"/>
    </source>
</evidence>
<dbReference type="InterPro" id="IPR052192">
    <property type="entry name" value="Insect_Ionotropic_Sensory_Rcpt"/>
</dbReference>
<evidence type="ECO:0000256" key="2">
    <source>
        <dbReference type="ARBA" id="ARBA00022448"/>
    </source>
</evidence>
<name>A0A4E0RNM2_9HYME</name>
<evidence type="ECO:0000313" key="16">
    <source>
        <dbReference type="Proteomes" id="UP000297026"/>
    </source>
</evidence>
<organism evidence="15 16">
    <name type="scientific">Diachasma alloeum</name>
    <dbReference type="NCBI Taxonomy" id="454923"/>
    <lineage>
        <taxon>Eukaryota</taxon>
        <taxon>Metazoa</taxon>
        <taxon>Ecdysozoa</taxon>
        <taxon>Arthropoda</taxon>
        <taxon>Hexapoda</taxon>
        <taxon>Insecta</taxon>
        <taxon>Pterygota</taxon>
        <taxon>Neoptera</taxon>
        <taxon>Endopterygota</taxon>
        <taxon>Hymenoptera</taxon>
        <taxon>Apocrita</taxon>
        <taxon>Ichneumonoidea</taxon>
        <taxon>Braconidae</taxon>
        <taxon>Opiinae</taxon>
        <taxon>Diachasma</taxon>
    </lineage>
</organism>
<gene>
    <name evidence="15" type="primary">Ir108</name>
    <name evidence="15" type="ORF">DALL_DALL000205</name>
</gene>
<dbReference type="GO" id="GO:0005886">
    <property type="term" value="C:plasma membrane"/>
    <property type="evidence" value="ECO:0007669"/>
    <property type="project" value="UniProtKB-SubCell"/>
</dbReference>
<feature type="transmembrane region" description="Helical" evidence="12">
    <location>
        <begin position="390"/>
        <end position="412"/>
    </location>
</feature>
<dbReference type="Gene3D" id="1.10.287.70">
    <property type="match status" value="1"/>
</dbReference>
<feature type="transmembrane region" description="Helical" evidence="12">
    <location>
        <begin position="333"/>
        <end position="351"/>
    </location>
</feature>
<feature type="transmembrane region" description="Helical" evidence="12">
    <location>
        <begin position="563"/>
        <end position="589"/>
    </location>
</feature>
<reference evidence="15" key="1">
    <citation type="submission" date="2019-02" db="EMBL/GenBank/DDBJ databases">
        <title>Genome of the parasitoid wasp Diachasma alloeum, an emerging model for ecological speciation and transitions to asexual reproduction.</title>
        <authorList>
            <person name="Robertson H.M."/>
            <person name="Walden K.K."/>
            <person name="Tvedte E.S."/>
            <person name="Hood G.R."/>
            <person name="Feder J.L."/>
            <person name="Forbes A.A."/>
            <person name="Logsdon J.M."/>
            <person name="Mcelroy K.E."/>
        </authorList>
    </citation>
    <scope>NUCLEOTIDE SEQUENCE [LARGE SCALE GENOMIC DNA]</scope>
    <source>
        <strain evidence="15">Michigan</strain>
    </source>
</reference>
<keyword evidence="3" id="KW-1003">Cell membrane</keyword>
<dbReference type="Proteomes" id="UP000297026">
    <property type="component" value="Unassembled WGS sequence"/>
</dbReference>
<keyword evidence="11" id="KW-0407">Ion channel</keyword>
<keyword evidence="6" id="KW-0406">Ion transport</keyword>
<evidence type="ECO:0000259" key="14">
    <source>
        <dbReference type="Pfam" id="PF10613"/>
    </source>
</evidence>
<keyword evidence="7 12" id="KW-0472">Membrane</keyword>
<keyword evidence="2" id="KW-0813">Transport</keyword>
<keyword evidence="4 12" id="KW-0812">Transmembrane</keyword>
<evidence type="ECO:0000256" key="7">
    <source>
        <dbReference type="ARBA" id="ARBA00023136"/>
    </source>
</evidence>
<evidence type="ECO:0000256" key="5">
    <source>
        <dbReference type="ARBA" id="ARBA00022989"/>
    </source>
</evidence>
<keyword evidence="16" id="KW-1185">Reference proteome</keyword>
<dbReference type="PANTHER" id="PTHR42643">
    <property type="entry name" value="IONOTROPIC RECEPTOR 20A-RELATED"/>
    <property type="match status" value="1"/>
</dbReference>
<keyword evidence="9" id="KW-0325">Glycoprotein</keyword>
<evidence type="ECO:0000256" key="4">
    <source>
        <dbReference type="ARBA" id="ARBA00022692"/>
    </source>
</evidence>
<accession>A0A4E0RNM2</accession>
<keyword evidence="5 12" id="KW-1133">Transmembrane helix</keyword>
<evidence type="ECO:0000256" key="1">
    <source>
        <dbReference type="ARBA" id="ARBA00004651"/>
    </source>
</evidence>
<evidence type="ECO:0000256" key="8">
    <source>
        <dbReference type="ARBA" id="ARBA00023170"/>
    </source>
</evidence>
<dbReference type="Gene3D" id="3.40.190.10">
    <property type="entry name" value="Periplasmic binding protein-like II"/>
    <property type="match status" value="1"/>
</dbReference>
<evidence type="ECO:0000256" key="13">
    <source>
        <dbReference type="SAM" id="SignalP"/>
    </source>
</evidence>
<evidence type="ECO:0000256" key="12">
    <source>
        <dbReference type="SAM" id="Phobius"/>
    </source>
</evidence>
<dbReference type="PANTHER" id="PTHR42643:SF24">
    <property type="entry name" value="IONOTROPIC RECEPTOR 60A"/>
    <property type="match status" value="1"/>
</dbReference>
<keyword evidence="8 15" id="KW-0675">Receptor</keyword>
<proteinExistence type="predicted"/>
<keyword evidence="13" id="KW-0732">Signal</keyword>
<keyword evidence="10" id="KW-1071">Ligand-gated ion channel</keyword>
<dbReference type="GO" id="GO:0015276">
    <property type="term" value="F:ligand-gated monoatomic ion channel activity"/>
    <property type="evidence" value="ECO:0007669"/>
    <property type="project" value="InterPro"/>
</dbReference>
<evidence type="ECO:0000256" key="9">
    <source>
        <dbReference type="ARBA" id="ARBA00023180"/>
    </source>
</evidence>
<dbReference type="Pfam" id="PF10613">
    <property type="entry name" value="Lig_chan-Glu_bd"/>
    <property type="match status" value="1"/>
</dbReference>
<evidence type="ECO:0000256" key="10">
    <source>
        <dbReference type="ARBA" id="ARBA00023286"/>
    </source>
</evidence>
<dbReference type="AlphaFoldDB" id="A0A4E0RNM2"/>
<comment type="subcellular location">
    <subcellularLocation>
        <location evidence="1">Cell membrane</location>
        <topology evidence="1">Multi-pass membrane protein</topology>
    </subcellularLocation>
</comment>
<feature type="chain" id="PRO_5020022723" evidence="13">
    <location>
        <begin position="24"/>
        <end position="626"/>
    </location>
</feature>
<evidence type="ECO:0000256" key="3">
    <source>
        <dbReference type="ARBA" id="ARBA00022475"/>
    </source>
</evidence>
<feature type="domain" description="Ionotropic glutamate receptor L-glutamate and glycine-binding" evidence="14">
    <location>
        <begin position="225"/>
        <end position="304"/>
    </location>
</feature>
<dbReference type="InterPro" id="IPR019594">
    <property type="entry name" value="Glu/Gly-bd"/>
</dbReference>
<dbReference type="OrthoDB" id="6117597at2759"/>
<sequence length="626" mass="72239">MKFFILLILLGSSSLIFVNLKEALHHGPLIKDFYDKYKSDGVWIILGSNNLLFEKTTIWHGVIKMLSKEGISTRIADFDAFKFMLKTVNENNMRPLIVLVMNAIEELWTFESIVKKFYADYTTWLILFTGDSSQDVCGFCRKPYGSLANPKFSSKVFTLCCDSEVIMEWRYSETNRSRRLEVGRLVDGNQGIVWSSDELDYNSKYSMDGRTLRVVGVRMSMLLREKNGKLSGILGELLIELSKAMNFTISKIMWEDEFGVWDAEKSNWTGAIARIHHREVDIGVSNFIMTLQRYDAVSFTTPILFGPLKFHFKKRDINYLTWNAYFKALAIDVWMATIGLILITPILLTLIRYRRRDHFFPLLLEHYSYIWGIYCQQSLPDCPKGTSLRIIYLSILISAMVTFGGYSGSMISSLTEYSGSPFNTMEDFIKDGSYKIIFLDPTLINDIYTFRDVSLRKKMMSLLKPSHSLPKNIEEAFHQVCNERVAFFLADVMKKDVVNDIPCEIYSVGTGSIGTIAMIVPLGSRYLDPVNYHLQRFKRNGLLERLKHKYFKLSQRRRSNHPLVTVEAIVPILLILAVGLLITIVIFIAERHAAHVLVTKLRDRRELKVSLRKRKSFSFPMYDYVP</sequence>